<gene>
    <name evidence="1" type="ORF">SDC9_168318</name>
</gene>
<dbReference type="AlphaFoldDB" id="A0A645G566"/>
<protein>
    <recommendedName>
        <fullName evidence="2">DUF4249 domain-containing protein</fullName>
    </recommendedName>
</protein>
<dbReference type="Pfam" id="PF14054">
    <property type="entry name" value="DUF4249"/>
    <property type="match status" value="1"/>
</dbReference>
<evidence type="ECO:0000313" key="1">
    <source>
        <dbReference type="EMBL" id="MPN20939.1"/>
    </source>
</evidence>
<dbReference type="InterPro" id="IPR025345">
    <property type="entry name" value="DUF4249"/>
</dbReference>
<proteinExistence type="predicted"/>
<name>A0A645G566_9ZZZZ</name>
<accession>A0A645G566</accession>
<comment type="caution">
    <text evidence="1">The sequence shown here is derived from an EMBL/GenBank/DDBJ whole genome shotgun (WGS) entry which is preliminary data.</text>
</comment>
<sequence length="187" mass="20649">MSPGYYGTKSNFFGEPGTTYTLTVNDGSSTINSTSTMPSWVKIDTVSVINSIYPGGGPPTDSFQEANFYEIKIKYSDPGNETNFYRFVVSVNDRAAKGNNIVDDRLTNGNTSERNIIIYDADLKPGDVFIVEMQCIDKAVYEYFESMGNVNMGPNSSSPANPYTNLKGAKLGYFSAHTVERKYITIK</sequence>
<evidence type="ECO:0008006" key="2">
    <source>
        <dbReference type="Google" id="ProtNLM"/>
    </source>
</evidence>
<dbReference type="EMBL" id="VSSQ01068803">
    <property type="protein sequence ID" value="MPN20939.1"/>
    <property type="molecule type" value="Genomic_DNA"/>
</dbReference>
<organism evidence="1">
    <name type="scientific">bioreactor metagenome</name>
    <dbReference type="NCBI Taxonomy" id="1076179"/>
    <lineage>
        <taxon>unclassified sequences</taxon>
        <taxon>metagenomes</taxon>
        <taxon>ecological metagenomes</taxon>
    </lineage>
</organism>
<reference evidence="1" key="1">
    <citation type="submission" date="2019-08" db="EMBL/GenBank/DDBJ databases">
        <authorList>
            <person name="Kucharzyk K."/>
            <person name="Murdoch R.W."/>
            <person name="Higgins S."/>
            <person name="Loffler F."/>
        </authorList>
    </citation>
    <scope>NUCLEOTIDE SEQUENCE</scope>
</reference>